<dbReference type="GO" id="GO:0005739">
    <property type="term" value="C:mitochondrion"/>
    <property type="evidence" value="ECO:0007669"/>
    <property type="project" value="TreeGrafter"/>
</dbReference>
<evidence type="ECO:0000313" key="14">
    <source>
        <dbReference type="Proteomes" id="UP000769528"/>
    </source>
</evidence>
<comment type="caution">
    <text evidence="13">The sequence shown here is derived from an EMBL/GenBank/DDBJ whole genome shotgun (WGS) entry which is preliminary data.</text>
</comment>
<dbReference type="GO" id="GO:0005524">
    <property type="term" value="F:ATP binding"/>
    <property type="evidence" value="ECO:0007669"/>
    <property type="project" value="UniProtKB-KW"/>
</dbReference>
<keyword evidence="8" id="KW-0808">Transferase</keyword>
<dbReference type="SUPFAM" id="SSF82114">
    <property type="entry name" value="Riboflavin kinase-like"/>
    <property type="match status" value="1"/>
</dbReference>
<evidence type="ECO:0000256" key="7">
    <source>
        <dbReference type="ARBA" id="ARBA00022643"/>
    </source>
</evidence>
<dbReference type="SMART" id="SM00904">
    <property type="entry name" value="Flavokinase"/>
    <property type="match status" value="1"/>
</dbReference>
<evidence type="ECO:0000256" key="8">
    <source>
        <dbReference type="ARBA" id="ARBA00022679"/>
    </source>
</evidence>
<evidence type="ECO:0000256" key="1">
    <source>
        <dbReference type="ARBA" id="ARBA00003572"/>
    </source>
</evidence>
<evidence type="ECO:0000256" key="5">
    <source>
        <dbReference type="ARBA" id="ARBA00017394"/>
    </source>
</evidence>
<dbReference type="InterPro" id="IPR023465">
    <property type="entry name" value="Riboflavin_kinase_dom_sf"/>
</dbReference>
<evidence type="ECO:0000259" key="12">
    <source>
        <dbReference type="SMART" id="SM00904"/>
    </source>
</evidence>
<evidence type="ECO:0000256" key="6">
    <source>
        <dbReference type="ARBA" id="ARBA00022630"/>
    </source>
</evidence>
<dbReference type="EC" id="2.7.1.26" evidence="4"/>
<evidence type="ECO:0000256" key="3">
    <source>
        <dbReference type="ARBA" id="ARBA00010108"/>
    </source>
</evidence>
<evidence type="ECO:0000256" key="2">
    <source>
        <dbReference type="ARBA" id="ARBA00005201"/>
    </source>
</evidence>
<dbReference type="PANTHER" id="PTHR22749:SF6">
    <property type="entry name" value="RIBOFLAVIN KINASE"/>
    <property type="match status" value="1"/>
</dbReference>
<protein>
    <recommendedName>
        <fullName evidence="5">Riboflavin kinase</fullName>
        <ecNumber evidence="4">2.7.1.26</ecNumber>
    </recommendedName>
    <alternativeName>
        <fullName evidence="11">Flavin mononucleotide kinase 1</fullName>
    </alternativeName>
</protein>
<dbReference type="InterPro" id="IPR023468">
    <property type="entry name" value="Riboflavin_kinase"/>
</dbReference>
<keyword evidence="7" id="KW-0288">FMN</keyword>
<dbReference type="Gene3D" id="2.40.30.30">
    <property type="entry name" value="Riboflavin kinase-like"/>
    <property type="match status" value="1"/>
</dbReference>
<dbReference type="Proteomes" id="UP000769528">
    <property type="component" value="Unassembled WGS sequence"/>
</dbReference>
<keyword evidence="10" id="KW-0067">ATP-binding</keyword>
<gene>
    <name evidence="13" type="ORF">WICMUC_001749</name>
</gene>
<evidence type="ECO:0000256" key="10">
    <source>
        <dbReference type="ARBA" id="ARBA00022840"/>
    </source>
</evidence>
<comment type="pathway">
    <text evidence="2">Cofactor biosynthesis; FMN biosynthesis; FMN from riboflavin (ATP route): step 1/1.</text>
</comment>
<dbReference type="GO" id="GO:0008531">
    <property type="term" value="F:riboflavin kinase activity"/>
    <property type="evidence" value="ECO:0007669"/>
    <property type="project" value="UniProtKB-EC"/>
</dbReference>
<dbReference type="Pfam" id="PF01687">
    <property type="entry name" value="Flavokinase"/>
    <property type="match status" value="1"/>
</dbReference>
<dbReference type="EMBL" id="JAEUBF010000506">
    <property type="protein sequence ID" value="KAH3677646.1"/>
    <property type="molecule type" value="Genomic_DNA"/>
</dbReference>
<comment type="similarity">
    <text evidence="3">Belongs to the flavokinase family.</text>
</comment>
<reference evidence="13" key="2">
    <citation type="submission" date="2021-01" db="EMBL/GenBank/DDBJ databases">
        <authorList>
            <person name="Schikora-Tamarit M.A."/>
        </authorList>
    </citation>
    <scope>NUCLEOTIDE SEQUENCE</scope>
    <source>
        <strain evidence="13">CBS6341</strain>
    </source>
</reference>
<keyword evidence="14" id="KW-1185">Reference proteome</keyword>
<reference evidence="13" key="1">
    <citation type="journal article" date="2021" name="Open Biol.">
        <title>Shared evolutionary footprints suggest mitochondrial oxidative damage underlies multiple complex I losses in fungi.</title>
        <authorList>
            <person name="Schikora-Tamarit M.A."/>
            <person name="Marcet-Houben M."/>
            <person name="Nosek J."/>
            <person name="Gabaldon T."/>
        </authorList>
    </citation>
    <scope>NUCLEOTIDE SEQUENCE</scope>
    <source>
        <strain evidence="13">CBS6341</strain>
    </source>
</reference>
<comment type="function">
    <text evidence="1">Catalyzes the phosphorylation of riboflavin (vitamin B2) to form flavin mononucleotide (FMN) coenzyme.</text>
</comment>
<feature type="domain" description="Riboflavin kinase" evidence="12">
    <location>
        <begin position="24"/>
        <end position="176"/>
    </location>
</feature>
<keyword evidence="6" id="KW-0285">Flavoprotein</keyword>
<name>A0A9P8TGM0_9ASCO</name>
<dbReference type="InterPro" id="IPR015865">
    <property type="entry name" value="Riboflavin_kinase_bac/euk"/>
</dbReference>
<evidence type="ECO:0000256" key="11">
    <source>
        <dbReference type="ARBA" id="ARBA00029960"/>
    </source>
</evidence>
<proteinExistence type="inferred from homology"/>
<dbReference type="PANTHER" id="PTHR22749">
    <property type="entry name" value="RIBOFLAVIN KINASE/FMN ADENYLYLTRANSFERASE"/>
    <property type="match status" value="1"/>
</dbReference>
<dbReference type="GO" id="GO:0009398">
    <property type="term" value="P:FMN biosynthetic process"/>
    <property type="evidence" value="ECO:0007669"/>
    <property type="project" value="TreeGrafter"/>
</dbReference>
<keyword evidence="9" id="KW-0547">Nucleotide-binding</keyword>
<evidence type="ECO:0000313" key="13">
    <source>
        <dbReference type="EMBL" id="KAH3677646.1"/>
    </source>
</evidence>
<organism evidence="13 14">
    <name type="scientific">Wickerhamomyces mucosus</name>
    <dbReference type="NCBI Taxonomy" id="1378264"/>
    <lineage>
        <taxon>Eukaryota</taxon>
        <taxon>Fungi</taxon>
        <taxon>Dikarya</taxon>
        <taxon>Ascomycota</taxon>
        <taxon>Saccharomycotina</taxon>
        <taxon>Saccharomycetes</taxon>
        <taxon>Phaffomycetales</taxon>
        <taxon>Wickerhamomycetaceae</taxon>
        <taxon>Wickerhamomyces</taxon>
    </lineage>
</organism>
<sequence>MTRPDVEIPSSPNPPFPLKEQKIQIIAGFGRGSAELGIPTANVSISELKSDIIKLDPGVYFGWVKVQKNNEHNKAEVKQRTNGTDVDYKYGLDLINGKELEVALPMVMSIGWNPFYGNKEKAVELHIIHEFSSTFYGAFVSFNVLGYIRPELNYTTKEALIKDIQTDVEIGLKALETPEYARLKDI</sequence>
<evidence type="ECO:0000256" key="9">
    <source>
        <dbReference type="ARBA" id="ARBA00022741"/>
    </source>
</evidence>
<dbReference type="AlphaFoldDB" id="A0A9P8TGM0"/>
<accession>A0A9P8TGM0</accession>
<dbReference type="OrthoDB" id="276388at2759"/>
<evidence type="ECO:0000256" key="4">
    <source>
        <dbReference type="ARBA" id="ARBA00012105"/>
    </source>
</evidence>
<dbReference type="GO" id="GO:0009231">
    <property type="term" value="P:riboflavin biosynthetic process"/>
    <property type="evidence" value="ECO:0007669"/>
    <property type="project" value="InterPro"/>
</dbReference>